<dbReference type="AlphaFoldDB" id="A0A2A4K2J4"/>
<proteinExistence type="predicted"/>
<evidence type="ECO:0000256" key="1">
    <source>
        <dbReference type="SAM" id="MobiDB-lite"/>
    </source>
</evidence>
<feature type="compositionally biased region" description="Basic and acidic residues" evidence="1">
    <location>
        <begin position="1"/>
        <end position="13"/>
    </location>
</feature>
<name>A0A2A4K2J4_HELVI</name>
<organism evidence="2">
    <name type="scientific">Heliothis virescens</name>
    <name type="common">Tobacco budworm moth</name>
    <dbReference type="NCBI Taxonomy" id="7102"/>
    <lineage>
        <taxon>Eukaryota</taxon>
        <taxon>Metazoa</taxon>
        <taxon>Ecdysozoa</taxon>
        <taxon>Arthropoda</taxon>
        <taxon>Hexapoda</taxon>
        <taxon>Insecta</taxon>
        <taxon>Pterygota</taxon>
        <taxon>Neoptera</taxon>
        <taxon>Endopterygota</taxon>
        <taxon>Lepidoptera</taxon>
        <taxon>Glossata</taxon>
        <taxon>Ditrysia</taxon>
        <taxon>Noctuoidea</taxon>
        <taxon>Noctuidae</taxon>
        <taxon>Heliothinae</taxon>
        <taxon>Heliothis</taxon>
    </lineage>
</organism>
<feature type="compositionally biased region" description="Low complexity" evidence="1">
    <location>
        <begin position="422"/>
        <end position="431"/>
    </location>
</feature>
<protein>
    <submittedName>
        <fullName evidence="2">Uncharacterized protein</fullName>
    </submittedName>
</protein>
<reference evidence="2" key="1">
    <citation type="submission" date="2017-09" db="EMBL/GenBank/DDBJ databases">
        <title>Contemporary evolution of a Lepidopteran species, Heliothis virescens, in response to modern agricultural practices.</title>
        <authorList>
            <person name="Fritz M.L."/>
            <person name="Deyonke A.M."/>
            <person name="Papanicolaou A."/>
            <person name="Micinski S."/>
            <person name="Westbrook J."/>
            <person name="Gould F."/>
        </authorList>
    </citation>
    <scope>NUCLEOTIDE SEQUENCE [LARGE SCALE GENOMIC DNA]</scope>
    <source>
        <strain evidence="2">HvINT-</strain>
        <tissue evidence="2">Whole body</tissue>
    </source>
</reference>
<accession>A0A2A4K2J4</accession>
<feature type="compositionally biased region" description="Basic residues" evidence="1">
    <location>
        <begin position="389"/>
        <end position="401"/>
    </location>
</feature>
<feature type="compositionally biased region" description="Polar residues" evidence="1">
    <location>
        <begin position="26"/>
        <end position="43"/>
    </location>
</feature>
<feature type="compositionally biased region" description="Polar residues" evidence="1">
    <location>
        <begin position="58"/>
        <end position="80"/>
    </location>
</feature>
<feature type="region of interest" description="Disordered" evidence="1">
    <location>
        <begin position="1"/>
        <end position="82"/>
    </location>
</feature>
<feature type="region of interest" description="Disordered" evidence="1">
    <location>
        <begin position="348"/>
        <end position="512"/>
    </location>
</feature>
<sequence>MDETPKCSRDLDLPQKPSDNDETSSKEQSLSKEQATITIIQSITKDESPSPKAETINYIDQPTSSKNDSSIPGPQTPTVRDSSDIFNELNLPKYDPTTAPKNQVVSALGNSPGRPENPEPGLSFCVARVASTTLSYSRNNSQLGTYAPLIIRPSNQIPITTQPRLSLLKLAIPQSPRGQPQSLLLQALSKLNDGSLSLSVISLLRPNLNKIFKFDLEAGYITPPDSLTSAPPSYSFVLRQMAVRRRPRFMGTFYPSPSFVPHTPPPTYTTAFDVYIEPASVAPPPARVYTFGFAPMLIVCPECGYTGMRARDRLSARSARPGLHNEGSGGMAARVSAEGAGPSYASVLNFRGGDSNKENIEAAPGEVSDAPPTKQDDEEEEGFVPVISHGRRPGKGRRHPERRAPPRPQKAPAPQSEPQPTPEQQQQSSESQPKKFVEAPIPKVNPWQVRGGSTGVPPPAAPAMIEQEKRSPLQPQQQGRVQPEPTIVSAPAPPKPAIVKAPKHAKVNQKVL</sequence>
<gene>
    <name evidence="2" type="ORF">B5V51_5192</name>
</gene>
<feature type="compositionally biased region" description="Pro residues" evidence="1">
    <location>
        <begin position="406"/>
        <end position="421"/>
    </location>
</feature>
<dbReference type="EMBL" id="NWSH01000236">
    <property type="protein sequence ID" value="PCG78124.1"/>
    <property type="molecule type" value="Genomic_DNA"/>
</dbReference>
<evidence type="ECO:0000313" key="2">
    <source>
        <dbReference type="EMBL" id="PCG78124.1"/>
    </source>
</evidence>
<feature type="compositionally biased region" description="Basic residues" evidence="1">
    <location>
        <begin position="501"/>
        <end position="512"/>
    </location>
</feature>
<dbReference type="STRING" id="7102.A0A2A4K2J4"/>
<comment type="caution">
    <text evidence="2">The sequence shown here is derived from an EMBL/GenBank/DDBJ whole genome shotgun (WGS) entry which is preliminary data.</text>
</comment>